<gene>
    <name evidence="2" type="ORF">SAMN04488121_101922</name>
</gene>
<evidence type="ECO:0000313" key="2">
    <source>
        <dbReference type="EMBL" id="SDF14343.1"/>
    </source>
</evidence>
<name>A0A1G7INZ4_CHIFI</name>
<sequence length="494" mass="52405">MQLIVTMRWLIAIFFICLQLPLLAQTTPYIDGPSSVCPNTTVRFEFKPAGCSSVIFGDVQGPLPVTVVSRTNSYIDVIFPQVTGSAPFRVLASYSCQNATPAVGNLVKEVTVKMTSASSSSLSIPCEFSGNYTFKYGMAPAEATNISWRNTAGWPQVGQITPPYDGQAGIKMSDVTYNINNTSSGTVTISFGNSGCPNLAASSQTFNITRPTSNSLAAPVFTTKPTQMCRNATTTFTVQPYANAINYTWNSSQPGIKINNQTPPVTIPANGNGNSVTVTSGSTDVNTNITVTVNSACGQTLAASGSLTVGQIQLRVTGPTMVAAGDISDYICSPVLTGATYEWQPGGAIIRSGDGSYKIRAEWPQGVGGVPTTVGVVVSNHPATCGSFIVAYLDVFVADPGVFLISPNPASTNITVSLQNRIVAKTNTKVAAKPVQINEIMIVDKFNNIKKVVKYPSGTSNISVDVSNLPADMYILRIRSNDTWVSRQIIVSEH</sequence>
<feature type="domain" description="Ig-like" evidence="1">
    <location>
        <begin position="101"/>
        <end position="209"/>
    </location>
</feature>
<dbReference type="OrthoDB" id="613952at2"/>
<proteinExistence type="predicted"/>
<evidence type="ECO:0000259" key="1">
    <source>
        <dbReference type="PROSITE" id="PS50835"/>
    </source>
</evidence>
<dbReference type="Proteomes" id="UP000199045">
    <property type="component" value="Unassembled WGS sequence"/>
</dbReference>
<dbReference type="InterPro" id="IPR026444">
    <property type="entry name" value="Secre_tail"/>
</dbReference>
<dbReference type="Pfam" id="PF18962">
    <property type="entry name" value="Por_Secre_tail"/>
    <property type="match status" value="1"/>
</dbReference>
<dbReference type="STRING" id="104663.SAMN04488121_101922"/>
<dbReference type="PROSITE" id="PS50835">
    <property type="entry name" value="IG_LIKE"/>
    <property type="match status" value="1"/>
</dbReference>
<evidence type="ECO:0000313" key="3">
    <source>
        <dbReference type="Proteomes" id="UP000199045"/>
    </source>
</evidence>
<reference evidence="2 3" key="1">
    <citation type="submission" date="2016-10" db="EMBL/GenBank/DDBJ databases">
        <authorList>
            <person name="de Groot N.N."/>
        </authorList>
    </citation>
    <scope>NUCLEOTIDE SEQUENCE [LARGE SCALE GENOMIC DNA]</scope>
    <source>
        <strain evidence="2 3">DSM 527</strain>
    </source>
</reference>
<dbReference type="InterPro" id="IPR045829">
    <property type="entry name" value="PKD_6"/>
</dbReference>
<dbReference type="InterPro" id="IPR007110">
    <property type="entry name" value="Ig-like_dom"/>
</dbReference>
<dbReference type="EMBL" id="FNBN01000001">
    <property type="protein sequence ID" value="SDF14343.1"/>
    <property type="molecule type" value="Genomic_DNA"/>
</dbReference>
<accession>A0A1G7INZ4</accession>
<protein>
    <recommendedName>
        <fullName evidence="1">Ig-like domain-containing protein</fullName>
    </recommendedName>
</protein>
<dbReference type="Pfam" id="PF19408">
    <property type="entry name" value="PKD_6"/>
    <property type="match status" value="1"/>
</dbReference>
<organism evidence="2 3">
    <name type="scientific">Chitinophaga filiformis</name>
    <name type="common">Myxococcus filiformis</name>
    <name type="synonym">Flexibacter filiformis</name>
    <dbReference type="NCBI Taxonomy" id="104663"/>
    <lineage>
        <taxon>Bacteria</taxon>
        <taxon>Pseudomonadati</taxon>
        <taxon>Bacteroidota</taxon>
        <taxon>Chitinophagia</taxon>
        <taxon>Chitinophagales</taxon>
        <taxon>Chitinophagaceae</taxon>
        <taxon>Chitinophaga</taxon>
    </lineage>
</organism>
<dbReference type="AlphaFoldDB" id="A0A1G7INZ4"/>
<dbReference type="RefSeq" id="WP_143011362.1">
    <property type="nucleotide sequence ID" value="NZ_FNBN01000001.1"/>
</dbReference>